<gene>
    <name evidence="1" type="ORF">ACM44_02350</name>
</gene>
<comment type="caution">
    <text evidence="1">The sequence shown here is derived from an EMBL/GenBank/DDBJ whole genome shotgun (WGS) entry which is preliminary data.</text>
</comment>
<dbReference type="InterPro" id="IPR047690">
    <property type="entry name" value="IPExxxVDY_fam"/>
</dbReference>
<evidence type="ECO:0000313" key="2">
    <source>
        <dbReference type="Proteomes" id="UP000035900"/>
    </source>
</evidence>
<keyword evidence="2" id="KW-1185">Reference proteome</keyword>
<evidence type="ECO:0008006" key="3">
    <source>
        <dbReference type="Google" id="ProtNLM"/>
    </source>
</evidence>
<reference evidence="1 2" key="1">
    <citation type="journal article" date="2004" name="Int. J. Syst. Evol. Microbiol.">
        <title>Kaistella koreensis gen. nov., sp. nov., a novel member of the Chryseobacterium-Bergeyella-Riemerella branch.</title>
        <authorList>
            <person name="Kim M.K."/>
            <person name="Im W.T."/>
            <person name="Shin Y.K."/>
            <person name="Lim J.H."/>
            <person name="Kim S.H."/>
            <person name="Lee B.C."/>
            <person name="Park M.Y."/>
            <person name="Lee K.Y."/>
            <person name="Lee S.T."/>
        </authorList>
    </citation>
    <scope>NUCLEOTIDE SEQUENCE [LARGE SCALE GENOMIC DNA]</scope>
    <source>
        <strain evidence="1 2">CCUG 49689</strain>
    </source>
</reference>
<dbReference type="OrthoDB" id="1270723at2"/>
<dbReference type="AlphaFoldDB" id="A0A0J7LTP1"/>
<evidence type="ECO:0000313" key="1">
    <source>
        <dbReference type="EMBL" id="KMQ72305.1"/>
    </source>
</evidence>
<accession>A0A0J7LTP1</accession>
<dbReference type="EMBL" id="LFNG01000003">
    <property type="protein sequence ID" value="KMQ72305.1"/>
    <property type="molecule type" value="Genomic_DNA"/>
</dbReference>
<dbReference type="STRING" id="1304281.ACM44_02350"/>
<sequence length="157" mass="18881">MKSPKLLLDIECEDEEITLGLVRLAKQVPDFEFFYHVNALNSFQFSRITDLIFQGYYFDYEFPRFQAFHCDSKICLHFIANKSSRSFQKKTSMELFSAETDTKYLLEQYPDVDYIIWTSEPFDDFSLILLPEHLTFKTQCFQLSPEEEFYQLIQYYE</sequence>
<dbReference type="PATRIC" id="fig|1304281.5.peg.510"/>
<protein>
    <recommendedName>
        <fullName evidence="3">IPExxxVDY family protein</fullName>
    </recommendedName>
</protein>
<dbReference type="RefSeq" id="WP_083993626.1">
    <property type="nucleotide sequence ID" value="NZ_LFNG01000003.1"/>
</dbReference>
<organism evidence="1 2">
    <name type="scientific">Chryseobacterium koreense CCUG 49689</name>
    <dbReference type="NCBI Taxonomy" id="1304281"/>
    <lineage>
        <taxon>Bacteria</taxon>
        <taxon>Pseudomonadati</taxon>
        <taxon>Bacteroidota</taxon>
        <taxon>Flavobacteriia</taxon>
        <taxon>Flavobacteriales</taxon>
        <taxon>Weeksellaceae</taxon>
        <taxon>Chryseobacterium group</taxon>
        <taxon>Chryseobacterium</taxon>
    </lineage>
</organism>
<dbReference type="Proteomes" id="UP000035900">
    <property type="component" value="Unassembled WGS sequence"/>
</dbReference>
<dbReference type="NCBIfam" id="NF033205">
    <property type="entry name" value="IPExxxVDY"/>
    <property type="match status" value="1"/>
</dbReference>
<name>A0A0J7LTP1_9FLAO</name>
<proteinExistence type="predicted"/>